<dbReference type="InterPro" id="IPR014710">
    <property type="entry name" value="RmlC-like_jellyroll"/>
</dbReference>
<organism evidence="1">
    <name type="scientific">Yersinia ruckeri</name>
    <dbReference type="NCBI Taxonomy" id="29486"/>
    <lineage>
        <taxon>Bacteria</taxon>
        <taxon>Pseudomonadati</taxon>
        <taxon>Pseudomonadota</taxon>
        <taxon>Gammaproteobacteria</taxon>
        <taxon>Enterobacterales</taxon>
        <taxon>Yersiniaceae</taxon>
        <taxon>Yersinia</taxon>
    </lineage>
</organism>
<proteinExistence type="predicted"/>
<dbReference type="RefSeq" id="WP_038242310.1">
    <property type="nucleotide sequence ID" value="NZ_CABIHT010000069.1"/>
</dbReference>
<dbReference type="AlphaFoldDB" id="A0A085U898"/>
<dbReference type="PANTHER" id="PTHR37943">
    <property type="entry name" value="PROTEIN VES"/>
    <property type="match status" value="1"/>
</dbReference>
<dbReference type="PATRIC" id="fig|29486.44.peg.1195"/>
<reference evidence="2 3" key="2">
    <citation type="submission" date="2018-06" db="EMBL/GenBank/DDBJ databases">
        <authorList>
            <consortium name="Pathogen Informatics"/>
            <person name="Doyle S."/>
        </authorList>
    </citation>
    <scope>NUCLEOTIDE SEQUENCE [LARGE SCALE GENOMIC DNA]</scope>
    <source>
        <strain evidence="2 3">NCTC10476</strain>
    </source>
</reference>
<name>A0A085U898_YERRU</name>
<reference evidence="1" key="1">
    <citation type="journal article" date="2015" name="Genome Announc.">
        <title>Complete Genome Sequence of Yersinia ruckeri Strain CSF007-82, Etiologic Agent of Red Mouth Disease in Salmonid Fish.</title>
        <authorList>
            <person name="Nelson M.C."/>
            <person name="LaPatra S.E."/>
            <person name="Welch T.J."/>
            <person name="Graf J."/>
        </authorList>
    </citation>
    <scope>NUCLEOTIDE SEQUENCE</scope>
    <source>
        <strain evidence="1">CSF007-82</strain>
    </source>
</reference>
<dbReference type="EMBL" id="UHJG01000001">
    <property type="protein sequence ID" value="SUP99356.1"/>
    <property type="molecule type" value="Genomic_DNA"/>
</dbReference>
<dbReference type="InterPro" id="IPR010282">
    <property type="entry name" value="Uncharacterised_HutD/Ves"/>
</dbReference>
<accession>A0A085U898</accession>
<dbReference type="PANTHER" id="PTHR37943:SF1">
    <property type="entry name" value="PROTEIN VES"/>
    <property type="match status" value="1"/>
</dbReference>
<dbReference type="InterPro" id="IPR011051">
    <property type="entry name" value="RmlC_Cupin_sf"/>
</dbReference>
<dbReference type="Proteomes" id="UP000255169">
    <property type="component" value="Unassembled WGS sequence"/>
</dbReference>
<dbReference type="Pfam" id="PF05962">
    <property type="entry name" value="HutD"/>
    <property type="match status" value="1"/>
</dbReference>
<evidence type="ECO:0000313" key="1">
    <source>
        <dbReference type="EMBL" id="CEK27302.1"/>
    </source>
</evidence>
<protein>
    <submittedName>
        <fullName evidence="2">Cold inducible protein Ves</fullName>
    </submittedName>
</protein>
<keyword evidence="3" id="KW-1185">Reference proteome</keyword>
<dbReference type="Gene3D" id="2.60.120.10">
    <property type="entry name" value="Jelly Rolls"/>
    <property type="match status" value="1"/>
</dbReference>
<dbReference type="OrthoDB" id="9800082at2"/>
<sequence>MSVTFFDYADLPVSRWRNGGGETREIACWPVGGNDFGWRVSIATIEQNGPFSAFPGVDRSIMLLGGEGVRLYSVDRIDHYLSKLYRPFSFPGDVPLEARLLGGSSQDFNVMTRRGCWQAGVTVISTTQTLPANHAGVVYAVRGEWQIVHAETRQLLPQQGCWWMPVVKAGQLVPSTADSQLIWVDLWPER</sequence>
<dbReference type="CDD" id="cd20293">
    <property type="entry name" value="cupin_HutD_N"/>
    <property type="match status" value="1"/>
</dbReference>
<gene>
    <name evidence="2" type="primary">ves</name>
    <name evidence="1" type="ORF">CSF007_7730</name>
    <name evidence="2" type="ORF">NCTC10476_00586</name>
</gene>
<dbReference type="SUPFAM" id="SSF51182">
    <property type="entry name" value="RmlC-like cupins"/>
    <property type="match status" value="1"/>
</dbReference>
<dbReference type="KEGG" id="yrb:UGYR_00615"/>
<dbReference type="GeneID" id="66879254"/>
<dbReference type="EMBL" id="LN681231">
    <property type="protein sequence ID" value="CEK27302.1"/>
    <property type="molecule type" value="Genomic_DNA"/>
</dbReference>
<dbReference type="STRING" id="29486.UGYR_00615"/>
<evidence type="ECO:0000313" key="3">
    <source>
        <dbReference type="Proteomes" id="UP000255169"/>
    </source>
</evidence>
<evidence type="ECO:0000313" key="2">
    <source>
        <dbReference type="EMBL" id="SUP99356.1"/>
    </source>
</evidence>
<dbReference type="eggNOG" id="COG3758">
    <property type="taxonomic scope" value="Bacteria"/>
</dbReference>